<sequence length="224" mass="25180">MSQSSPFPSCFRPSAASDSHHRPRSPPPPPLPLSSKPNLTTCFYQTELGVFSLTWSRTFLGHSLHLELLPIDHHHDGGPCSPLSLTHSIPHRSAISFHLQIKPLPFVFWKKHGSKGLHYLDGAAARFHIFWDLSRAKFGSGPEPQSRFYIVVVADREIVFLVRELAREACGKTKAWRRRQERASQSLVLRREQVFGNRVYTTKGILAAGPPRFRSIATWGATPG</sequence>
<proteinExistence type="predicted"/>
<dbReference type="Pfam" id="PF05910">
    <property type="entry name" value="DUF868"/>
    <property type="match status" value="1"/>
</dbReference>
<dbReference type="PANTHER" id="PTHR31972:SF3">
    <property type="entry name" value="OS09G0416600 PROTEIN"/>
    <property type="match status" value="1"/>
</dbReference>
<reference evidence="2 3" key="1">
    <citation type="submission" date="2024-04" db="EMBL/GenBank/DDBJ databases">
        <authorList>
            <person name="Fracassetti M."/>
        </authorList>
    </citation>
    <scope>NUCLEOTIDE SEQUENCE [LARGE SCALE GENOMIC DNA]</scope>
</reference>
<dbReference type="Proteomes" id="UP001497516">
    <property type="component" value="Chromosome 1"/>
</dbReference>
<dbReference type="EMBL" id="OZ034813">
    <property type="protein sequence ID" value="CAL1355490.1"/>
    <property type="molecule type" value="Genomic_DNA"/>
</dbReference>
<dbReference type="InterPro" id="IPR008586">
    <property type="entry name" value="DUF868_pln"/>
</dbReference>
<organism evidence="2 3">
    <name type="scientific">Linum trigynum</name>
    <dbReference type="NCBI Taxonomy" id="586398"/>
    <lineage>
        <taxon>Eukaryota</taxon>
        <taxon>Viridiplantae</taxon>
        <taxon>Streptophyta</taxon>
        <taxon>Embryophyta</taxon>
        <taxon>Tracheophyta</taxon>
        <taxon>Spermatophyta</taxon>
        <taxon>Magnoliopsida</taxon>
        <taxon>eudicotyledons</taxon>
        <taxon>Gunneridae</taxon>
        <taxon>Pentapetalae</taxon>
        <taxon>rosids</taxon>
        <taxon>fabids</taxon>
        <taxon>Malpighiales</taxon>
        <taxon>Linaceae</taxon>
        <taxon>Linum</taxon>
    </lineage>
</organism>
<protein>
    <submittedName>
        <fullName evidence="2">Uncharacterized protein</fullName>
    </submittedName>
</protein>
<dbReference type="PANTHER" id="PTHR31972">
    <property type="entry name" value="EXPRESSED PROTEIN"/>
    <property type="match status" value="1"/>
</dbReference>
<feature type="region of interest" description="Disordered" evidence="1">
    <location>
        <begin position="1"/>
        <end position="34"/>
    </location>
</feature>
<accession>A0AAV2CIC6</accession>
<name>A0AAV2CIC6_9ROSI</name>
<keyword evidence="3" id="KW-1185">Reference proteome</keyword>
<gene>
    <name evidence="2" type="ORF">LTRI10_LOCUS3249</name>
</gene>
<evidence type="ECO:0000313" key="2">
    <source>
        <dbReference type="EMBL" id="CAL1355490.1"/>
    </source>
</evidence>
<dbReference type="AlphaFoldDB" id="A0AAV2CIC6"/>
<evidence type="ECO:0000313" key="3">
    <source>
        <dbReference type="Proteomes" id="UP001497516"/>
    </source>
</evidence>
<evidence type="ECO:0000256" key="1">
    <source>
        <dbReference type="SAM" id="MobiDB-lite"/>
    </source>
</evidence>